<comment type="caution">
    <text evidence="2">The sequence shown here is derived from an EMBL/GenBank/DDBJ whole genome shotgun (WGS) entry which is preliminary data.</text>
</comment>
<feature type="compositionally biased region" description="Polar residues" evidence="1">
    <location>
        <begin position="154"/>
        <end position="180"/>
    </location>
</feature>
<proteinExistence type="predicted"/>
<keyword evidence="3" id="KW-1185">Reference proteome</keyword>
<protein>
    <submittedName>
        <fullName evidence="2">Uncharacterized protein</fullName>
    </submittedName>
</protein>
<evidence type="ECO:0000313" key="2">
    <source>
        <dbReference type="EMBL" id="KAJ4474915.1"/>
    </source>
</evidence>
<feature type="compositionally biased region" description="Low complexity" evidence="1">
    <location>
        <begin position="187"/>
        <end position="198"/>
    </location>
</feature>
<reference evidence="2" key="1">
    <citation type="submission" date="2022-08" db="EMBL/GenBank/DDBJ databases">
        <title>A Global Phylogenomic Analysis of the Shiitake Genus Lentinula.</title>
        <authorList>
            <consortium name="DOE Joint Genome Institute"/>
            <person name="Sierra-Patev S."/>
            <person name="Min B."/>
            <person name="Naranjo-Ortiz M."/>
            <person name="Looney B."/>
            <person name="Konkel Z."/>
            <person name="Slot J.C."/>
            <person name="Sakamoto Y."/>
            <person name="Steenwyk J.L."/>
            <person name="Rokas A."/>
            <person name="Carro J."/>
            <person name="Camarero S."/>
            <person name="Ferreira P."/>
            <person name="Molpeceres G."/>
            <person name="Ruiz-Duenas F.J."/>
            <person name="Serrano A."/>
            <person name="Henrissat B."/>
            <person name="Drula E."/>
            <person name="Hughes K.W."/>
            <person name="Mata J.L."/>
            <person name="Ishikawa N.K."/>
            <person name="Vargas-Isla R."/>
            <person name="Ushijima S."/>
            <person name="Smith C.A."/>
            <person name="Ahrendt S."/>
            <person name="Andreopoulos W."/>
            <person name="He G."/>
            <person name="Labutti K."/>
            <person name="Lipzen A."/>
            <person name="Ng V."/>
            <person name="Riley R."/>
            <person name="Sandor L."/>
            <person name="Barry K."/>
            <person name="Martinez A.T."/>
            <person name="Xiao Y."/>
            <person name="Gibbons J.G."/>
            <person name="Terashima K."/>
            <person name="Grigoriev I.V."/>
            <person name="Hibbett D.S."/>
        </authorList>
    </citation>
    <scope>NUCLEOTIDE SEQUENCE</scope>
    <source>
        <strain evidence="2">JLM2183</strain>
    </source>
</reference>
<dbReference type="EMBL" id="JAOTPV010000015">
    <property type="protein sequence ID" value="KAJ4474915.1"/>
    <property type="molecule type" value="Genomic_DNA"/>
</dbReference>
<evidence type="ECO:0000313" key="3">
    <source>
        <dbReference type="Proteomes" id="UP001150266"/>
    </source>
</evidence>
<dbReference type="OrthoDB" id="2882220at2759"/>
<name>A0A9W9A5A9_9AGAR</name>
<feature type="region of interest" description="Disordered" evidence="1">
    <location>
        <begin position="114"/>
        <end position="204"/>
    </location>
</feature>
<dbReference type="Proteomes" id="UP001150266">
    <property type="component" value="Unassembled WGS sequence"/>
</dbReference>
<sequence length="399" mass="44958">MPAKSSVFVFNAYPQIASKISPAEEALVRMLFSNLNTAWAHPALQVRLKRARQRPSSHSILNSMTLFCAIWTASKPPEFQSYKVVWRAMRVHLENDGVLAALVSKFNAFVANNGKPPWKPTKSKEQWETCSMTPQKMEYTETSAEEGRGHHTRSSFMNSSDGVSSTYSLSGRTPPGNTNQGDERSSRPLSSYRPSPYLEFSNCDSYRNEEESYDQERFSYLSYSQQTDLHSHSLSSSSGVAWPQAQMIISEETYARSQMLSPAFADSYLHPTNGVQYEHKCSQLPEDYFLLPSPSLASPGDFSEALETQRNIAANSFHDNCEAQFPQLNTYPTSEQVYPLPCSSSPMTSYNFAYIPSRTVYSEGGYTRRGFCDREFGNKHTEGDAYDAYKHAECTGVWI</sequence>
<accession>A0A9W9A5A9</accession>
<gene>
    <name evidence="2" type="ORF">J3R30DRAFT_3406101</name>
</gene>
<organism evidence="2 3">
    <name type="scientific">Lentinula aciculospora</name>
    <dbReference type="NCBI Taxonomy" id="153920"/>
    <lineage>
        <taxon>Eukaryota</taxon>
        <taxon>Fungi</taxon>
        <taxon>Dikarya</taxon>
        <taxon>Basidiomycota</taxon>
        <taxon>Agaricomycotina</taxon>
        <taxon>Agaricomycetes</taxon>
        <taxon>Agaricomycetidae</taxon>
        <taxon>Agaricales</taxon>
        <taxon>Marasmiineae</taxon>
        <taxon>Omphalotaceae</taxon>
        <taxon>Lentinula</taxon>
    </lineage>
</organism>
<dbReference type="AlphaFoldDB" id="A0A9W9A5A9"/>
<evidence type="ECO:0000256" key="1">
    <source>
        <dbReference type="SAM" id="MobiDB-lite"/>
    </source>
</evidence>